<gene>
    <name evidence="1" type="ORF">MHBO_003008</name>
</gene>
<name>A0ABV2APU0_9EUKA</name>
<sequence>MIENRKSELNLIKRENLKNELYLVLKEINRIQQSCLAKNNVMKYHEFKEKASILLDIWKQVNNPKIHENYVERYIDAMILLIEDIGKTNEGFSIPRDPSGKLVKVGNNIINLFKLVL</sequence>
<dbReference type="Proteomes" id="UP001439008">
    <property type="component" value="Unassembled WGS sequence"/>
</dbReference>
<organism evidence="1 2">
    <name type="scientific">Bonamia ostreae</name>
    <dbReference type="NCBI Taxonomy" id="126728"/>
    <lineage>
        <taxon>Eukaryota</taxon>
        <taxon>Sar</taxon>
        <taxon>Rhizaria</taxon>
        <taxon>Endomyxa</taxon>
        <taxon>Ascetosporea</taxon>
        <taxon>Haplosporida</taxon>
        <taxon>Bonamia</taxon>
    </lineage>
</organism>
<accession>A0ABV2APU0</accession>
<keyword evidence="2" id="KW-1185">Reference proteome</keyword>
<comment type="caution">
    <text evidence="1">The sequence shown here is derived from an EMBL/GenBank/DDBJ whole genome shotgun (WGS) entry which is preliminary data.</text>
</comment>
<reference evidence="1 2" key="1">
    <citation type="journal article" date="2024" name="BMC Biol.">
        <title>Comparative genomics of Ascetosporea gives new insight into the evolutionary basis for animal parasitism in Rhizaria.</title>
        <authorList>
            <person name="Hiltunen Thoren M."/>
            <person name="Onut-Brannstrom I."/>
            <person name="Alfjorden A."/>
            <person name="Peckova H."/>
            <person name="Swords F."/>
            <person name="Hooper C."/>
            <person name="Holzer A.S."/>
            <person name="Bass D."/>
            <person name="Burki F."/>
        </authorList>
    </citation>
    <scope>NUCLEOTIDE SEQUENCE [LARGE SCALE GENOMIC DNA]</scope>
    <source>
        <strain evidence="1">20-A016</strain>
    </source>
</reference>
<evidence type="ECO:0000313" key="1">
    <source>
        <dbReference type="EMBL" id="MES1921479.1"/>
    </source>
</evidence>
<proteinExistence type="predicted"/>
<dbReference type="EMBL" id="JBDODL010001391">
    <property type="protein sequence ID" value="MES1921479.1"/>
    <property type="molecule type" value="Genomic_DNA"/>
</dbReference>
<evidence type="ECO:0000313" key="2">
    <source>
        <dbReference type="Proteomes" id="UP001439008"/>
    </source>
</evidence>
<protein>
    <submittedName>
        <fullName evidence="1">Uncharacterized protein</fullName>
    </submittedName>
</protein>